<feature type="domain" description="Protein kinase" evidence="8">
    <location>
        <begin position="21"/>
        <end position="292"/>
    </location>
</feature>
<feature type="compositionally biased region" description="Basic and acidic residues" evidence="6">
    <location>
        <begin position="369"/>
        <end position="386"/>
    </location>
</feature>
<dbReference type="InterPro" id="IPR017441">
    <property type="entry name" value="Protein_kinase_ATP_BS"/>
</dbReference>
<protein>
    <submittedName>
        <fullName evidence="9">Serine/threonine protein kinase</fullName>
    </submittedName>
</protein>
<keyword evidence="2 5" id="KW-0547">Nucleotide-binding</keyword>
<evidence type="ECO:0000256" key="3">
    <source>
        <dbReference type="ARBA" id="ARBA00022777"/>
    </source>
</evidence>
<dbReference type="Gene3D" id="3.30.200.20">
    <property type="entry name" value="Phosphorylase Kinase, domain 1"/>
    <property type="match status" value="1"/>
</dbReference>
<evidence type="ECO:0000313" key="10">
    <source>
        <dbReference type="Proteomes" id="UP000001880"/>
    </source>
</evidence>
<dbReference type="Pfam" id="PF00069">
    <property type="entry name" value="Pkinase"/>
    <property type="match status" value="1"/>
</dbReference>
<name>D0LYN4_HALO1</name>
<keyword evidence="1" id="KW-0808">Transferase</keyword>
<dbReference type="Proteomes" id="UP000001880">
    <property type="component" value="Chromosome"/>
</dbReference>
<evidence type="ECO:0000256" key="6">
    <source>
        <dbReference type="SAM" id="MobiDB-lite"/>
    </source>
</evidence>
<dbReference type="OrthoDB" id="9801841at2"/>
<evidence type="ECO:0000256" key="1">
    <source>
        <dbReference type="ARBA" id="ARBA00022679"/>
    </source>
</evidence>
<dbReference type="InterPro" id="IPR000719">
    <property type="entry name" value="Prot_kinase_dom"/>
</dbReference>
<keyword evidence="7" id="KW-1133">Transmembrane helix</keyword>
<evidence type="ECO:0000256" key="7">
    <source>
        <dbReference type="SAM" id="Phobius"/>
    </source>
</evidence>
<dbReference type="Gene3D" id="1.10.510.10">
    <property type="entry name" value="Transferase(Phosphotransferase) domain 1"/>
    <property type="match status" value="1"/>
</dbReference>
<dbReference type="EMBL" id="CP001804">
    <property type="protein sequence ID" value="ACY17900.1"/>
    <property type="molecule type" value="Genomic_DNA"/>
</dbReference>
<evidence type="ECO:0000259" key="8">
    <source>
        <dbReference type="PROSITE" id="PS50011"/>
    </source>
</evidence>
<keyword evidence="9" id="KW-0723">Serine/threonine-protein kinase</keyword>
<dbReference type="GO" id="GO:0004674">
    <property type="term" value="F:protein serine/threonine kinase activity"/>
    <property type="evidence" value="ECO:0007669"/>
    <property type="project" value="UniProtKB-KW"/>
</dbReference>
<dbReference type="KEGG" id="hoh:Hoch_5416"/>
<dbReference type="HOGENOM" id="CLU_000288_151_5_7"/>
<reference evidence="9 10" key="1">
    <citation type="journal article" date="2010" name="Stand. Genomic Sci.">
        <title>Complete genome sequence of Haliangium ochraceum type strain (SMP-2).</title>
        <authorList>
            <consortium name="US DOE Joint Genome Institute (JGI-PGF)"/>
            <person name="Ivanova N."/>
            <person name="Daum C."/>
            <person name="Lang E."/>
            <person name="Abt B."/>
            <person name="Kopitz M."/>
            <person name="Saunders E."/>
            <person name="Lapidus A."/>
            <person name="Lucas S."/>
            <person name="Glavina Del Rio T."/>
            <person name="Nolan M."/>
            <person name="Tice H."/>
            <person name="Copeland A."/>
            <person name="Cheng J.F."/>
            <person name="Chen F."/>
            <person name="Bruce D."/>
            <person name="Goodwin L."/>
            <person name="Pitluck S."/>
            <person name="Mavromatis K."/>
            <person name="Pati A."/>
            <person name="Mikhailova N."/>
            <person name="Chen A."/>
            <person name="Palaniappan K."/>
            <person name="Land M."/>
            <person name="Hauser L."/>
            <person name="Chang Y.J."/>
            <person name="Jeffries C.D."/>
            <person name="Detter J.C."/>
            <person name="Brettin T."/>
            <person name="Rohde M."/>
            <person name="Goker M."/>
            <person name="Bristow J."/>
            <person name="Markowitz V."/>
            <person name="Eisen J.A."/>
            <person name="Hugenholtz P."/>
            <person name="Kyrpides N.C."/>
            <person name="Klenk H.P."/>
        </authorList>
    </citation>
    <scope>NUCLEOTIDE SEQUENCE [LARGE SCALE GENOMIC DNA]</scope>
    <source>
        <strain evidence="10">DSM 14365 / CIP 107738 / JCM 11303 / AJ 13395 / SMP-2</strain>
    </source>
</reference>
<gene>
    <name evidence="9" type="ordered locus">Hoch_5416</name>
</gene>
<dbReference type="InterPro" id="IPR011009">
    <property type="entry name" value="Kinase-like_dom_sf"/>
</dbReference>
<dbReference type="CDD" id="cd14014">
    <property type="entry name" value="STKc_PknB_like"/>
    <property type="match status" value="1"/>
</dbReference>
<proteinExistence type="predicted"/>
<keyword evidence="4 5" id="KW-0067">ATP-binding</keyword>
<dbReference type="PANTHER" id="PTHR43289">
    <property type="entry name" value="MITOGEN-ACTIVATED PROTEIN KINASE KINASE KINASE 20-RELATED"/>
    <property type="match status" value="1"/>
</dbReference>
<evidence type="ECO:0000313" key="9">
    <source>
        <dbReference type="EMBL" id="ACY17900.1"/>
    </source>
</evidence>
<dbReference type="eggNOG" id="COG0515">
    <property type="taxonomic scope" value="Bacteria"/>
</dbReference>
<dbReference type="PROSITE" id="PS00109">
    <property type="entry name" value="PROTEIN_KINASE_TYR"/>
    <property type="match status" value="1"/>
</dbReference>
<dbReference type="AlphaFoldDB" id="D0LYN4"/>
<keyword evidence="7" id="KW-0812">Transmembrane</keyword>
<feature type="compositionally biased region" description="Low complexity" evidence="6">
    <location>
        <begin position="486"/>
        <end position="500"/>
    </location>
</feature>
<dbReference type="InterPro" id="IPR008266">
    <property type="entry name" value="Tyr_kinase_AS"/>
</dbReference>
<sequence length="583" mass="62297">MRESPVATKGEKREPELFGPYEVYERIGVGGMATVHRAKKQGIEGFTREVALKRMLSHLADDDSFIQSFVREARLASQLQHANIIHIHDLGRDGRVYYIAMEYVRGWDLRKILKQTAYATGPMPLAMMLTIARQLCDALDYAHNLADESGEPLGLVHRDVSPSNLLVAADGHLKVIDFGIAKATANSLRTLSGRVKGKFAYMAPEAIRGKQLDRRTDIFSMGIVAHEMLTARPLFATKNQFDTIRRITQDEVSPPSTYNPACPPELDDIVMTALAKSPEERWQTAGAMHRALDSVAKRGGFQATNREIAEWIEWAFQQPLQSKRVEPTAPRPPRTPVKEPTLKSSSPVAPGDNLDSASVELVWGGRGSGKRDSRAGDSVEDSRESARSGAHPIPGGSGAHPMPSPGAGANANAGGNRAGSGVHRRPVAPASAAALYNQQAAQQTPGTRPDPSAQAAGQSTMLGVAPPPGSAWRASKPETGSQAIATPRSSSSQQPTSQPTSQPPPSQHLSSQQPVARQPSGVPGTGPVPRQSEARVRARADATGTAPVQVPGKDRAALQIVLVVVLCIAAAAGGYYAVITLFN</sequence>
<feature type="compositionally biased region" description="Low complexity" evidence="6">
    <location>
        <begin position="428"/>
        <end position="443"/>
    </location>
</feature>
<feature type="region of interest" description="Disordered" evidence="6">
    <location>
        <begin position="322"/>
        <end position="549"/>
    </location>
</feature>
<evidence type="ECO:0000256" key="4">
    <source>
        <dbReference type="ARBA" id="ARBA00022840"/>
    </source>
</evidence>
<accession>D0LYN4</accession>
<dbReference type="STRING" id="502025.Hoch_5416"/>
<keyword evidence="10" id="KW-1185">Reference proteome</keyword>
<feature type="binding site" evidence="5">
    <location>
        <position position="53"/>
    </location>
    <ligand>
        <name>ATP</name>
        <dbReference type="ChEBI" id="CHEBI:30616"/>
    </ligand>
</feature>
<dbReference type="GO" id="GO:0005524">
    <property type="term" value="F:ATP binding"/>
    <property type="evidence" value="ECO:0007669"/>
    <property type="project" value="UniProtKB-UniRule"/>
</dbReference>
<dbReference type="PROSITE" id="PS00107">
    <property type="entry name" value="PROTEIN_KINASE_ATP"/>
    <property type="match status" value="1"/>
</dbReference>
<dbReference type="PROSITE" id="PS50011">
    <property type="entry name" value="PROTEIN_KINASE_DOM"/>
    <property type="match status" value="1"/>
</dbReference>
<evidence type="ECO:0000256" key="2">
    <source>
        <dbReference type="ARBA" id="ARBA00022741"/>
    </source>
</evidence>
<keyword evidence="7" id="KW-0472">Membrane</keyword>
<dbReference type="SUPFAM" id="SSF56112">
    <property type="entry name" value="Protein kinase-like (PK-like)"/>
    <property type="match status" value="1"/>
</dbReference>
<dbReference type="PANTHER" id="PTHR43289:SF6">
    <property type="entry name" value="SERINE_THREONINE-PROTEIN KINASE NEKL-3"/>
    <property type="match status" value="1"/>
</dbReference>
<keyword evidence="3 9" id="KW-0418">Kinase</keyword>
<feature type="compositionally biased region" description="Low complexity" evidence="6">
    <location>
        <begin position="406"/>
        <end position="415"/>
    </location>
</feature>
<evidence type="ECO:0000256" key="5">
    <source>
        <dbReference type="PROSITE-ProRule" id="PRU10141"/>
    </source>
</evidence>
<organism evidence="9 10">
    <name type="scientific">Haliangium ochraceum (strain DSM 14365 / JCM 11303 / SMP-2)</name>
    <dbReference type="NCBI Taxonomy" id="502025"/>
    <lineage>
        <taxon>Bacteria</taxon>
        <taxon>Pseudomonadati</taxon>
        <taxon>Myxococcota</taxon>
        <taxon>Polyangia</taxon>
        <taxon>Haliangiales</taxon>
        <taxon>Kofleriaceae</taxon>
        <taxon>Haliangium</taxon>
    </lineage>
</organism>
<feature type="transmembrane region" description="Helical" evidence="7">
    <location>
        <begin position="556"/>
        <end position="578"/>
    </location>
</feature>